<dbReference type="InterPro" id="IPR010297">
    <property type="entry name" value="DUF900_hydrolase"/>
</dbReference>
<dbReference type="EMBL" id="FTPD01000044">
    <property type="protein sequence ID" value="SIT57898.1"/>
    <property type="molecule type" value="Genomic_DNA"/>
</dbReference>
<keyword evidence="2" id="KW-1185">Reference proteome</keyword>
<evidence type="ECO:0000313" key="2">
    <source>
        <dbReference type="Proteomes" id="UP000188388"/>
    </source>
</evidence>
<sequence length="287" mass="30624">MPSMQQDILPGRMLTTALITMMVTACGTRGELSFMPDGAVPGTIETVLVSTARAPAAAPALYSNARSPNPQFARFDISVPPKREQGTVTFSKGNKVDPETDFVVTSVERLQDNRAFLSAVNAEVARFLLMDTLRLMARTENDTFFQKVNAVILISPDIEIDVFRKEAEPVIARGVKIYVIVSKDDRALRFSARLRGERSRLGSIKSADELGGLPVTVVDLSAVESPDSLGHFKAGTSPSVVAFVRALHTSGGGAFNQGNQPGLISGNVAVVQQGSNILLKPVGGAAR</sequence>
<gene>
    <name evidence="1" type="ORF">BQ8794_490018</name>
</gene>
<reference evidence="2" key="1">
    <citation type="submission" date="2017-01" db="EMBL/GenBank/DDBJ databases">
        <authorList>
            <person name="Brunel B."/>
        </authorList>
    </citation>
    <scope>NUCLEOTIDE SEQUENCE [LARGE SCALE GENOMIC DNA]</scope>
</reference>
<dbReference type="Pfam" id="PF05990">
    <property type="entry name" value="DUF900"/>
    <property type="match status" value="1"/>
</dbReference>
<proteinExistence type="predicted"/>
<organism evidence="1 2">
    <name type="scientific">Mesorhizobium prunaredense</name>
    <dbReference type="NCBI Taxonomy" id="1631249"/>
    <lineage>
        <taxon>Bacteria</taxon>
        <taxon>Pseudomonadati</taxon>
        <taxon>Pseudomonadota</taxon>
        <taxon>Alphaproteobacteria</taxon>
        <taxon>Hyphomicrobiales</taxon>
        <taxon>Phyllobacteriaceae</taxon>
        <taxon>Mesorhizobium</taxon>
    </lineage>
</organism>
<evidence type="ECO:0000313" key="1">
    <source>
        <dbReference type="EMBL" id="SIT57898.1"/>
    </source>
</evidence>
<protein>
    <submittedName>
        <fullName evidence="1">Uncharacterized protein</fullName>
    </submittedName>
</protein>
<name>A0A1R3VGB8_9HYPH</name>
<dbReference type="Proteomes" id="UP000188388">
    <property type="component" value="Unassembled WGS sequence"/>
</dbReference>
<dbReference type="AlphaFoldDB" id="A0A1R3VGB8"/>
<accession>A0A1R3VGB8</accession>